<organism evidence="1 2">
    <name type="scientific">Coprinopsis marcescibilis</name>
    <name type="common">Agaric fungus</name>
    <name type="synonym">Psathyrella marcescibilis</name>
    <dbReference type="NCBI Taxonomy" id="230819"/>
    <lineage>
        <taxon>Eukaryota</taxon>
        <taxon>Fungi</taxon>
        <taxon>Dikarya</taxon>
        <taxon>Basidiomycota</taxon>
        <taxon>Agaricomycotina</taxon>
        <taxon>Agaricomycetes</taxon>
        <taxon>Agaricomycetidae</taxon>
        <taxon>Agaricales</taxon>
        <taxon>Agaricineae</taxon>
        <taxon>Psathyrellaceae</taxon>
        <taxon>Coprinopsis</taxon>
    </lineage>
</organism>
<protein>
    <submittedName>
        <fullName evidence="1">Uncharacterized protein</fullName>
    </submittedName>
</protein>
<name>A0A5C3KH15_COPMA</name>
<dbReference type="Proteomes" id="UP000307440">
    <property type="component" value="Unassembled WGS sequence"/>
</dbReference>
<gene>
    <name evidence="1" type="ORF">FA15DRAFT_224803</name>
</gene>
<reference evidence="1 2" key="1">
    <citation type="journal article" date="2019" name="Nat. Ecol. Evol.">
        <title>Megaphylogeny resolves global patterns of mushroom evolution.</title>
        <authorList>
            <person name="Varga T."/>
            <person name="Krizsan K."/>
            <person name="Foldi C."/>
            <person name="Dima B."/>
            <person name="Sanchez-Garcia M."/>
            <person name="Sanchez-Ramirez S."/>
            <person name="Szollosi G.J."/>
            <person name="Szarkandi J.G."/>
            <person name="Papp V."/>
            <person name="Albert L."/>
            <person name="Andreopoulos W."/>
            <person name="Angelini C."/>
            <person name="Antonin V."/>
            <person name="Barry K.W."/>
            <person name="Bougher N.L."/>
            <person name="Buchanan P."/>
            <person name="Buyck B."/>
            <person name="Bense V."/>
            <person name="Catcheside P."/>
            <person name="Chovatia M."/>
            <person name="Cooper J."/>
            <person name="Damon W."/>
            <person name="Desjardin D."/>
            <person name="Finy P."/>
            <person name="Geml J."/>
            <person name="Haridas S."/>
            <person name="Hughes K."/>
            <person name="Justo A."/>
            <person name="Karasinski D."/>
            <person name="Kautmanova I."/>
            <person name="Kiss B."/>
            <person name="Kocsube S."/>
            <person name="Kotiranta H."/>
            <person name="LaButti K.M."/>
            <person name="Lechner B.E."/>
            <person name="Liimatainen K."/>
            <person name="Lipzen A."/>
            <person name="Lukacs Z."/>
            <person name="Mihaltcheva S."/>
            <person name="Morgado L.N."/>
            <person name="Niskanen T."/>
            <person name="Noordeloos M.E."/>
            <person name="Ohm R.A."/>
            <person name="Ortiz-Santana B."/>
            <person name="Ovrebo C."/>
            <person name="Racz N."/>
            <person name="Riley R."/>
            <person name="Savchenko A."/>
            <person name="Shiryaev A."/>
            <person name="Soop K."/>
            <person name="Spirin V."/>
            <person name="Szebenyi C."/>
            <person name="Tomsovsky M."/>
            <person name="Tulloss R.E."/>
            <person name="Uehling J."/>
            <person name="Grigoriev I.V."/>
            <person name="Vagvolgyi C."/>
            <person name="Papp T."/>
            <person name="Martin F.M."/>
            <person name="Miettinen O."/>
            <person name="Hibbett D.S."/>
            <person name="Nagy L.G."/>
        </authorList>
    </citation>
    <scope>NUCLEOTIDE SEQUENCE [LARGE SCALE GENOMIC DNA]</scope>
    <source>
        <strain evidence="1 2">CBS 121175</strain>
    </source>
</reference>
<keyword evidence="2" id="KW-1185">Reference proteome</keyword>
<sequence length="89" mass="9799">MTNERPFILQLHSSSASFIPHHHHHQSSKHLYTQHPSVRRLFMSSCPACALVPCYLHGGWLGVGALCASACLSPPTRSPCSRCPVSKHN</sequence>
<proteinExistence type="predicted"/>
<evidence type="ECO:0000313" key="2">
    <source>
        <dbReference type="Proteomes" id="UP000307440"/>
    </source>
</evidence>
<dbReference type="AlphaFoldDB" id="A0A5C3KH15"/>
<dbReference type="EMBL" id="ML210364">
    <property type="protein sequence ID" value="TFK19013.1"/>
    <property type="molecule type" value="Genomic_DNA"/>
</dbReference>
<accession>A0A5C3KH15</accession>
<evidence type="ECO:0000313" key="1">
    <source>
        <dbReference type="EMBL" id="TFK19013.1"/>
    </source>
</evidence>